<name>A0A369J1J4_HYPMA</name>
<feature type="region of interest" description="Disordered" evidence="1">
    <location>
        <begin position="1"/>
        <end position="27"/>
    </location>
</feature>
<feature type="compositionally biased region" description="Acidic residues" evidence="1">
    <location>
        <begin position="1"/>
        <end position="10"/>
    </location>
</feature>
<sequence length="67" mass="7499">MPNAPDDNDIEQIPARMPKKERGASRNEKLCTSIEDNLYFLVPTPSHMMFGVVESCKLSDKLTSTVT</sequence>
<evidence type="ECO:0000256" key="1">
    <source>
        <dbReference type="SAM" id="MobiDB-lite"/>
    </source>
</evidence>
<evidence type="ECO:0000313" key="2">
    <source>
        <dbReference type="EMBL" id="RDB14990.1"/>
    </source>
</evidence>
<proteinExistence type="predicted"/>
<dbReference type="AlphaFoldDB" id="A0A369J1J4"/>
<feature type="compositionally biased region" description="Basic and acidic residues" evidence="1">
    <location>
        <begin position="18"/>
        <end position="27"/>
    </location>
</feature>
<accession>A0A369J1J4</accession>
<gene>
    <name evidence="2" type="ORF">Hypma_016137</name>
</gene>
<evidence type="ECO:0000313" key="3">
    <source>
        <dbReference type="Proteomes" id="UP000076154"/>
    </source>
</evidence>
<keyword evidence="3" id="KW-1185">Reference proteome</keyword>
<dbReference type="Proteomes" id="UP000076154">
    <property type="component" value="Unassembled WGS sequence"/>
</dbReference>
<comment type="caution">
    <text evidence="2">The sequence shown here is derived from an EMBL/GenBank/DDBJ whole genome shotgun (WGS) entry which is preliminary data.</text>
</comment>
<reference evidence="2" key="1">
    <citation type="submission" date="2018-04" db="EMBL/GenBank/DDBJ databases">
        <title>Whole genome sequencing of Hypsizygus marmoreus.</title>
        <authorList>
            <person name="Choi I.-G."/>
            <person name="Min B."/>
            <person name="Kim J.-G."/>
            <person name="Kim S."/>
            <person name="Oh Y.-L."/>
            <person name="Kong W.-S."/>
            <person name="Park H."/>
            <person name="Jeong J."/>
            <person name="Song E.-S."/>
        </authorList>
    </citation>
    <scope>NUCLEOTIDE SEQUENCE [LARGE SCALE GENOMIC DNA]</scope>
    <source>
        <strain evidence="2">51987-8</strain>
    </source>
</reference>
<protein>
    <submittedName>
        <fullName evidence="2">Uncharacterized protein</fullName>
    </submittedName>
</protein>
<organism evidence="2 3">
    <name type="scientific">Hypsizygus marmoreus</name>
    <name type="common">White beech mushroom</name>
    <name type="synonym">Agaricus marmoreus</name>
    <dbReference type="NCBI Taxonomy" id="39966"/>
    <lineage>
        <taxon>Eukaryota</taxon>
        <taxon>Fungi</taxon>
        <taxon>Dikarya</taxon>
        <taxon>Basidiomycota</taxon>
        <taxon>Agaricomycotina</taxon>
        <taxon>Agaricomycetes</taxon>
        <taxon>Agaricomycetidae</taxon>
        <taxon>Agaricales</taxon>
        <taxon>Tricholomatineae</taxon>
        <taxon>Lyophyllaceae</taxon>
        <taxon>Hypsizygus</taxon>
    </lineage>
</organism>
<dbReference type="EMBL" id="LUEZ02000091">
    <property type="protein sequence ID" value="RDB14990.1"/>
    <property type="molecule type" value="Genomic_DNA"/>
</dbReference>
<dbReference type="InParanoid" id="A0A369J1J4"/>